<dbReference type="AlphaFoldDB" id="A0AAN7ZNH3"/>
<evidence type="ECO:0000313" key="2">
    <source>
        <dbReference type="EMBL" id="KAK5699740.1"/>
    </source>
</evidence>
<comment type="caution">
    <text evidence="2">The sequence shown here is derived from an EMBL/GenBank/DDBJ whole genome shotgun (WGS) entry which is preliminary data.</text>
</comment>
<dbReference type="Proteomes" id="UP001310594">
    <property type="component" value="Unassembled WGS sequence"/>
</dbReference>
<feature type="region of interest" description="Disordered" evidence="1">
    <location>
        <begin position="133"/>
        <end position="173"/>
    </location>
</feature>
<evidence type="ECO:0000256" key="1">
    <source>
        <dbReference type="SAM" id="MobiDB-lite"/>
    </source>
</evidence>
<sequence length="380" mass="41049">MEPPPIDYSRYPGMDALRRLQNRGASRRAGGGLGAGANPEPSSLSDRNGSRRCNLGPPSTRTNTPLVDKKDEEANTDITHGPRHMPNSHSLKADSASFVSVADSAEMPPHANPASLQAYLTKEALQNEMLGLSLEDDAPPNSNAHRSDLSDNSNIGESPSFGSTSAPGASTTVQKPASMSDVLACLSNIQQGIASIDKGMIGIQCEIASVKEQVNALPGIFAVLPEFIGREVVSHVQDELLEPLGQRVSDLEQRFAGLQTAEEKDLTKSLAWPYNTAEAGAVFSEREISEPDDGLDAGGDDLLDSMSSSDAEGYDFKSFPFSYDNWYLPLGRGARGFDAVKWEAKYGRNEGIRQMAKSILDRERPGWAAQQQPWKPGDWM</sequence>
<evidence type="ECO:0000313" key="3">
    <source>
        <dbReference type="Proteomes" id="UP001310594"/>
    </source>
</evidence>
<organism evidence="2 3">
    <name type="scientific">Elasticomyces elasticus</name>
    <dbReference type="NCBI Taxonomy" id="574655"/>
    <lineage>
        <taxon>Eukaryota</taxon>
        <taxon>Fungi</taxon>
        <taxon>Dikarya</taxon>
        <taxon>Ascomycota</taxon>
        <taxon>Pezizomycotina</taxon>
        <taxon>Dothideomycetes</taxon>
        <taxon>Dothideomycetidae</taxon>
        <taxon>Mycosphaerellales</taxon>
        <taxon>Teratosphaeriaceae</taxon>
        <taxon>Elasticomyces</taxon>
    </lineage>
</organism>
<proteinExistence type="predicted"/>
<protein>
    <submittedName>
        <fullName evidence="2">Uncharacterized protein</fullName>
    </submittedName>
</protein>
<name>A0AAN7ZNH3_9PEZI</name>
<gene>
    <name evidence="2" type="ORF">LTR97_005871</name>
</gene>
<dbReference type="EMBL" id="JAVRQU010000008">
    <property type="protein sequence ID" value="KAK5699740.1"/>
    <property type="molecule type" value="Genomic_DNA"/>
</dbReference>
<feature type="compositionally biased region" description="Polar residues" evidence="1">
    <location>
        <begin position="140"/>
        <end position="173"/>
    </location>
</feature>
<accession>A0AAN7ZNH3</accession>
<feature type="region of interest" description="Disordered" evidence="1">
    <location>
        <begin position="19"/>
        <end position="90"/>
    </location>
</feature>
<reference evidence="2" key="1">
    <citation type="submission" date="2023-08" db="EMBL/GenBank/DDBJ databases">
        <title>Black Yeasts Isolated from many extreme environments.</title>
        <authorList>
            <person name="Coleine C."/>
            <person name="Stajich J.E."/>
            <person name="Selbmann L."/>
        </authorList>
    </citation>
    <scope>NUCLEOTIDE SEQUENCE</scope>
    <source>
        <strain evidence="2">CCFEE 5810</strain>
    </source>
</reference>